<evidence type="ECO:0008006" key="3">
    <source>
        <dbReference type="Google" id="ProtNLM"/>
    </source>
</evidence>
<proteinExistence type="predicted"/>
<organism evidence="1 2">
    <name type="scientific">Biomphalaria glabrata</name>
    <name type="common">Bloodfluke planorb</name>
    <name type="synonym">Freshwater snail</name>
    <dbReference type="NCBI Taxonomy" id="6526"/>
    <lineage>
        <taxon>Eukaryota</taxon>
        <taxon>Metazoa</taxon>
        <taxon>Spiralia</taxon>
        <taxon>Lophotrochozoa</taxon>
        <taxon>Mollusca</taxon>
        <taxon>Gastropoda</taxon>
        <taxon>Heterobranchia</taxon>
        <taxon>Euthyneura</taxon>
        <taxon>Panpulmonata</taxon>
        <taxon>Hygrophila</taxon>
        <taxon>Lymnaeoidea</taxon>
        <taxon>Planorbidae</taxon>
        <taxon>Biomphalaria</taxon>
    </lineage>
</organism>
<dbReference type="EnsemblMetazoa" id="BGLB026015-RA">
    <property type="protein sequence ID" value="BGLB026015-PA"/>
    <property type="gene ID" value="BGLB026015"/>
</dbReference>
<dbReference type="InterPro" id="IPR009003">
    <property type="entry name" value="Peptidase_S1_PA"/>
</dbReference>
<protein>
    <recommendedName>
        <fullName evidence="3">Peptidase S1 domain-containing protein</fullName>
    </recommendedName>
</protein>
<evidence type="ECO:0000313" key="2">
    <source>
        <dbReference type="Proteomes" id="UP000076420"/>
    </source>
</evidence>
<dbReference type="KEGG" id="bgt:106065408"/>
<dbReference type="AlphaFoldDB" id="A0A2C9L1K2"/>
<dbReference type="VEuPathDB" id="VectorBase:BGLAX_033433"/>
<dbReference type="SUPFAM" id="SSF50494">
    <property type="entry name" value="Trypsin-like serine proteases"/>
    <property type="match status" value="1"/>
</dbReference>
<accession>A0A2C9L1K2</accession>
<dbReference type="Proteomes" id="UP000076420">
    <property type="component" value="Unassembled WGS sequence"/>
</dbReference>
<reference evidence="1" key="1">
    <citation type="submission" date="2020-05" db="UniProtKB">
        <authorList>
            <consortium name="EnsemblMetazoa"/>
        </authorList>
    </citation>
    <scope>IDENTIFICATION</scope>
    <source>
        <strain evidence="1">BB02</strain>
    </source>
</reference>
<name>A0A2C9L1K2_BIOGL</name>
<sequence>MSSHDSVGNGDVHNYNSSLNNKCFRADHDEHFKPINGYKNSSIAEFCERHELFKFIDAVSPLTVKITVQHTSVKRKEKNHSYNYSTVIGDREASGFILDIKNVNDKTVNIATAMHVVFNEDEARGTSCYMYYDGEDSKTVNLIGTLEKVDADINKDWCVFTCRIDAQEFENVIQHLTKYKTELSKKICKRNAILREKDKKVLLLSHPHGCYKYVSMGDLVMEKDSNYSYKTPTCSGSSGGYLVIVGFSKSSMFVHSGCDINEEKKIGYSSGEITLHSHSKQ</sequence>
<evidence type="ECO:0000313" key="1">
    <source>
        <dbReference type="EnsemblMetazoa" id="BGLB026015-PA"/>
    </source>
</evidence>
<dbReference type="VEuPathDB" id="VectorBase:BGLB026015"/>
<gene>
    <name evidence="1" type="primary">106065408</name>
</gene>